<organism evidence="3 4">
    <name type="scientific">Aneurinibacillus danicus</name>
    <dbReference type="NCBI Taxonomy" id="267746"/>
    <lineage>
        <taxon>Bacteria</taxon>
        <taxon>Bacillati</taxon>
        <taxon>Bacillota</taxon>
        <taxon>Bacilli</taxon>
        <taxon>Bacillales</taxon>
        <taxon>Paenibacillaceae</taxon>
        <taxon>Aneurinibacillus group</taxon>
        <taxon>Aneurinibacillus</taxon>
    </lineage>
</organism>
<gene>
    <name evidence="3" type="primary">yheD</name>
    <name evidence="3" type="ORF">ADA01nite_00600</name>
</gene>
<evidence type="ECO:0000313" key="3">
    <source>
        <dbReference type="EMBL" id="GEN32600.1"/>
    </source>
</evidence>
<proteinExistence type="predicted"/>
<dbReference type="AlphaFoldDB" id="A0A511V136"/>
<evidence type="ECO:0000313" key="4">
    <source>
        <dbReference type="Proteomes" id="UP000321157"/>
    </source>
</evidence>
<dbReference type="SUPFAM" id="SSF56059">
    <property type="entry name" value="Glutathione synthetase ATP-binding domain-like"/>
    <property type="match status" value="1"/>
</dbReference>
<dbReference type="GO" id="GO:0005524">
    <property type="term" value="F:ATP binding"/>
    <property type="evidence" value="ECO:0007669"/>
    <property type="project" value="UniProtKB-UniRule"/>
</dbReference>
<evidence type="ECO:0000259" key="2">
    <source>
        <dbReference type="PROSITE" id="PS50975"/>
    </source>
</evidence>
<keyword evidence="4" id="KW-1185">Reference proteome</keyword>
<feature type="domain" description="ATP-grasp" evidence="2">
    <location>
        <begin position="151"/>
        <end position="381"/>
    </location>
</feature>
<dbReference type="GO" id="GO:0046872">
    <property type="term" value="F:metal ion binding"/>
    <property type="evidence" value="ECO:0007669"/>
    <property type="project" value="InterPro"/>
</dbReference>
<keyword evidence="1" id="KW-0547">Nucleotide-binding</keyword>
<sequence>MLVTRKRPNLYSIKAKVRIRSHQNHFTIGPLVGILTVAGGGLFRGVQSNFIDIIEAGRRIGALVYVVPIENINWKTRTVQGYLYHRHGKKWIKERLPLPHVLYNRIPNRASEEQKHVKIALAQLSNMRNLTLYNPHFFNKQQLYAALQRDSGILPYLPCTVPLSSKNILYEMLSSYPFVYVKPVNGMAGQGIYRVQRKPTGGYLIQYQERKKTISKPFSTKEEVWMYLSSRIKQPYIIQQGIDLATFNNKLFDVRLLAQKNGRGEWDVTGMGIRLAGSGKITTHVPRGGSVQSPEEVLTAAFPHYSPENILISIHHMALRIARSLEKEWPALGEVSMDIGIDKTTRIWFIEANAKPGKFDEPHIRKLSLRRIVEYAQHQANFY</sequence>
<reference evidence="3 4" key="1">
    <citation type="submission" date="2019-07" db="EMBL/GenBank/DDBJ databases">
        <title>Whole genome shotgun sequence of Aneurinibacillus danicus NBRC 102444.</title>
        <authorList>
            <person name="Hosoyama A."/>
            <person name="Uohara A."/>
            <person name="Ohji S."/>
            <person name="Ichikawa N."/>
        </authorList>
    </citation>
    <scope>NUCLEOTIDE SEQUENCE [LARGE SCALE GENOMIC DNA]</scope>
    <source>
        <strain evidence="3 4">NBRC 102444</strain>
    </source>
</reference>
<dbReference type="EMBL" id="BJXX01000008">
    <property type="protein sequence ID" value="GEN32600.1"/>
    <property type="molecule type" value="Genomic_DNA"/>
</dbReference>
<dbReference type="Pfam" id="PF14398">
    <property type="entry name" value="ATPgrasp_YheCD"/>
    <property type="match status" value="1"/>
</dbReference>
<dbReference type="PROSITE" id="PS50975">
    <property type="entry name" value="ATP_GRASP"/>
    <property type="match status" value="1"/>
</dbReference>
<accession>A0A511V136</accession>
<name>A0A511V136_9BACL</name>
<protein>
    <submittedName>
        <fullName evidence="3">Endospore coat-associated protein YheD</fullName>
    </submittedName>
</protein>
<evidence type="ECO:0000256" key="1">
    <source>
        <dbReference type="PROSITE-ProRule" id="PRU00409"/>
    </source>
</evidence>
<comment type="caution">
    <text evidence="3">The sequence shown here is derived from an EMBL/GenBank/DDBJ whole genome shotgun (WGS) entry which is preliminary data.</text>
</comment>
<dbReference type="Proteomes" id="UP000321157">
    <property type="component" value="Unassembled WGS sequence"/>
</dbReference>
<keyword evidence="1" id="KW-0067">ATP-binding</keyword>
<dbReference type="InterPro" id="IPR026838">
    <property type="entry name" value="YheC/D"/>
</dbReference>
<dbReference type="InterPro" id="IPR011761">
    <property type="entry name" value="ATP-grasp"/>
</dbReference>